<feature type="domain" description="PNPLA" evidence="6">
    <location>
        <begin position="1"/>
        <end position="65"/>
    </location>
</feature>
<dbReference type="SUPFAM" id="SSF52151">
    <property type="entry name" value="FabD/lysophospholipase-like"/>
    <property type="match status" value="1"/>
</dbReference>
<comment type="caution">
    <text evidence="7">The sequence shown here is derived from an EMBL/GenBank/DDBJ whole genome shotgun (WGS) entry which is preliminary data.</text>
</comment>
<name>A0A498HEK1_MALDO</name>
<gene>
    <name evidence="7" type="ORF">DVH24_027688</name>
</gene>
<dbReference type="AlphaFoldDB" id="A0A498HEK1"/>
<dbReference type="InterPro" id="IPR002641">
    <property type="entry name" value="PNPLA_dom"/>
</dbReference>
<feature type="short sequence motif" description="DGA/G" evidence="5">
    <location>
        <begin position="52"/>
        <end position="54"/>
    </location>
</feature>
<comment type="similarity">
    <text evidence="1">Belongs to the patatin family.</text>
</comment>
<keyword evidence="2" id="KW-0378">Hydrolase</keyword>
<dbReference type="InterPro" id="IPR016035">
    <property type="entry name" value="Acyl_Trfase/lysoPLipase"/>
</dbReference>
<protein>
    <recommendedName>
        <fullName evidence="6">PNPLA domain-containing protein</fullName>
    </recommendedName>
</protein>
<keyword evidence="4" id="KW-0443">Lipid metabolism</keyword>
<evidence type="ECO:0000256" key="1">
    <source>
        <dbReference type="ARBA" id="ARBA00010240"/>
    </source>
</evidence>
<evidence type="ECO:0000313" key="7">
    <source>
        <dbReference type="EMBL" id="RXH67541.1"/>
    </source>
</evidence>
<keyword evidence="3" id="KW-0442">Lipid degradation</keyword>
<accession>A0A498HEK1</accession>
<evidence type="ECO:0000256" key="3">
    <source>
        <dbReference type="ARBA" id="ARBA00022963"/>
    </source>
</evidence>
<organism evidence="7 8">
    <name type="scientific">Malus domestica</name>
    <name type="common">Apple</name>
    <name type="synonym">Pyrus malus</name>
    <dbReference type="NCBI Taxonomy" id="3750"/>
    <lineage>
        <taxon>Eukaryota</taxon>
        <taxon>Viridiplantae</taxon>
        <taxon>Streptophyta</taxon>
        <taxon>Embryophyta</taxon>
        <taxon>Tracheophyta</taxon>
        <taxon>Spermatophyta</taxon>
        <taxon>Magnoliopsida</taxon>
        <taxon>eudicotyledons</taxon>
        <taxon>Gunneridae</taxon>
        <taxon>Pentapetalae</taxon>
        <taxon>rosids</taxon>
        <taxon>fabids</taxon>
        <taxon>Rosales</taxon>
        <taxon>Rosaceae</taxon>
        <taxon>Amygdaloideae</taxon>
        <taxon>Maleae</taxon>
        <taxon>Malus</taxon>
    </lineage>
</organism>
<sequence length="66" mass="7024">MSSRASFLFSWADTVEMNCYDSKMMDVCAATSAQPAVEVRSVDGRTKLMAVDGGIAMNNPTTAAIT</sequence>
<dbReference type="PANTHER" id="PTHR32241">
    <property type="entry name" value="PATATIN-LIKE PROTEIN 6"/>
    <property type="match status" value="1"/>
</dbReference>
<evidence type="ECO:0000256" key="5">
    <source>
        <dbReference type="PROSITE-ProRule" id="PRU01161"/>
    </source>
</evidence>
<evidence type="ECO:0000259" key="6">
    <source>
        <dbReference type="PROSITE" id="PS51635"/>
    </source>
</evidence>
<dbReference type="GO" id="GO:0016787">
    <property type="term" value="F:hydrolase activity"/>
    <property type="evidence" value="ECO:0007669"/>
    <property type="project" value="UniProtKB-KW"/>
</dbReference>
<comment type="caution">
    <text evidence="5">Lacks conserved residue(s) required for the propagation of feature annotation.</text>
</comment>
<dbReference type="Gene3D" id="3.40.1090.10">
    <property type="entry name" value="Cytosolic phospholipase A2 catalytic domain"/>
    <property type="match status" value="1"/>
</dbReference>
<dbReference type="PROSITE" id="PS51635">
    <property type="entry name" value="PNPLA"/>
    <property type="match status" value="1"/>
</dbReference>
<proteinExistence type="inferred from homology"/>
<keyword evidence="8" id="KW-1185">Reference proteome</keyword>
<evidence type="ECO:0000256" key="2">
    <source>
        <dbReference type="ARBA" id="ARBA00022801"/>
    </source>
</evidence>
<dbReference type="Proteomes" id="UP000290289">
    <property type="component" value="Chromosome 17"/>
</dbReference>
<dbReference type="PANTHER" id="PTHR32241:SF12">
    <property type="entry name" value="OS03G0784100 PROTEIN"/>
    <property type="match status" value="1"/>
</dbReference>
<dbReference type="EMBL" id="RDQH01000343">
    <property type="protein sequence ID" value="RXH67541.1"/>
    <property type="molecule type" value="Genomic_DNA"/>
</dbReference>
<evidence type="ECO:0000256" key="4">
    <source>
        <dbReference type="ARBA" id="ARBA00023098"/>
    </source>
</evidence>
<dbReference type="GO" id="GO:0016042">
    <property type="term" value="P:lipid catabolic process"/>
    <property type="evidence" value="ECO:0007669"/>
    <property type="project" value="UniProtKB-KW"/>
</dbReference>
<reference evidence="7 8" key="1">
    <citation type="submission" date="2018-10" db="EMBL/GenBank/DDBJ databases">
        <title>A high-quality apple genome assembly.</title>
        <authorList>
            <person name="Hu J."/>
        </authorList>
    </citation>
    <scope>NUCLEOTIDE SEQUENCE [LARGE SCALE GENOMIC DNA]</scope>
    <source>
        <strain evidence="8">cv. HFTH1</strain>
        <tissue evidence="7">Young leaf</tissue>
    </source>
</reference>
<evidence type="ECO:0000313" key="8">
    <source>
        <dbReference type="Proteomes" id="UP000290289"/>
    </source>
</evidence>